<accession>A0AAV2C9I3</accession>
<proteinExistence type="predicted"/>
<keyword evidence="3" id="KW-1185">Reference proteome</keyword>
<evidence type="ECO:0000256" key="1">
    <source>
        <dbReference type="SAM" id="MobiDB-lite"/>
    </source>
</evidence>
<dbReference type="Proteomes" id="UP001497516">
    <property type="component" value="Chromosome 1"/>
</dbReference>
<evidence type="ECO:0000313" key="3">
    <source>
        <dbReference type="Proteomes" id="UP001497516"/>
    </source>
</evidence>
<evidence type="ECO:0000313" key="2">
    <source>
        <dbReference type="EMBL" id="CAL1352987.1"/>
    </source>
</evidence>
<reference evidence="2 3" key="1">
    <citation type="submission" date="2024-04" db="EMBL/GenBank/DDBJ databases">
        <authorList>
            <person name="Fracassetti M."/>
        </authorList>
    </citation>
    <scope>NUCLEOTIDE SEQUENCE [LARGE SCALE GENOMIC DNA]</scope>
</reference>
<feature type="region of interest" description="Disordered" evidence="1">
    <location>
        <begin position="75"/>
        <end position="107"/>
    </location>
</feature>
<name>A0AAV2C9I3_9ROSI</name>
<dbReference type="AlphaFoldDB" id="A0AAV2C9I3"/>
<organism evidence="2 3">
    <name type="scientific">Linum trigynum</name>
    <dbReference type="NCBI Taxonomy" id="586398"/>
    <lineage>
        <taxon>Eukaryota</taxon>
        <taxon>Viridiplantae</taxon>
        <taxon>Streptophyta</taxon>
        <taxon>Embryophyta</taxon>
        <taxon>Tracheophyta</taxon>
        <taxon>Spermatophyta</taxon>
        <taxon>Magnoliopsida</taxon>
        <taxon>eudicotyledons</taxon>
        <taxon>Gunneridae</taxon>
        <taxon>Pentapetalae</taxon>
        <taxon>rosids</taxon>
        <taxon>fabids</taxon>
        <taxon>Malpighiales</taxon>
        <taxon>Linaceae</taxon>
        <taxon>Linum</taxon>
    </lineage>
</organism>
<sequence length="114" mass="12516">MEKRCSRLEVESSLAKLLISGQILTFMAVTATARPLSPLLCPLQSNWVEVLPCVPPPTTVQHIFVDLTLSIHPPLPQAKSDEEEAPTAAVAEEAKIEESPSSSTHIDSRFRVWV</sequence>
<gene>
    <name evidence="2" type="ORF">LTRI10_LOCUS916</name>
</gene>
<dbReference type="EMBL" id="OZ034813">
    <property type="protein sequence ID" value="CAL1352987.1"/>
    <property type="molecule type" value="Genomic_DNA"/>
</dbReference>
<protein>
    <submittedName>
        <fullName evidence="2">Uncharacterized protein</fullName>
    </submittedName>
</protein>